<dbReference type="PANTHER" id="PTHR35567:SF11">
    <property type="entry name" value="MALATE DEHYDROGENASE (AFU_ORTHOLOGUE AFUA_2G13800)"/>
    <property type="match status" value="1"/>
</dbReference>
<dbReference type="EMBL" id="MU005772">
    <property type="protein sequence ID" value="KAF2708483.1"/>
    <property type="molecule type" value="Genomic_DNA"/>
</dbReference>
<reference evidence="2" key="1">
    <citation type="journal article" date="2020" name="Stud. Mycol.">
        <title>101 Dothideomycetes genomes: a test case for predicting lifestyles and emergence of pathogens.</title>
        <authorList>
            <person name="Haridas S."/>
            <person name="Albert R."/>
            <person name="Binder M."/>
            <person name="Bloem J."/>
            <person name="Labutti K."/>
            <person name="Salamov A."/>
            <person name="Andreopoulos B."/>
            <person name="Baker S."/>
            <person name="Barry K."/>
            <person name="Bills G."/>
            <person name="Bluhm B."/>
            <person name="Cannon C."/>
            <person name="Castanera R."/>
            <person name="Culley D."/>
            <person name="Daum C."/>
            <person name="Ezra D."/>
            <person name="Gonzalez J."/>
            <person name="Henrissat B."/>
            <person name="Kuo A."/>
            <person name="Liang C."/>
            <person name="Lipzen A."/>
            <person name="Lutzoni F."/>
            <person name="Magnuson J."/>
            <person name="Mondo S."/>
            <person name="Nolan M."/>
            <person name="Ohm R."/>
            <person name="Pangilinan J."/>
            <person name="Park H.-J."/>
            <person name="Ramirez L."/>
            <person name="Alfaro M."/>
            <person name="Sun H."/>
            <person name="Tritt A."/>
            <person name="Yoshinaga Y."/>
            <person name="Zwiers L.-H."/>
            <person name="Turgeon B."/>
            <person name="Goodwin S."/>
            <person name="Spatafora J."/>
            <person name="Crous P."/>
            <person name="Grigoriev I."/>
        </authorList>
    </citation>
    <scope>NUCLEOTIDE SEQUENCE</scope>
    <source>
        <strain evidence="2">CBS 279.74</strain>
    </source>
</reference>
<dbReference type="Proteomes" id="UP000799428">
    <property type="component" value="Unassembled WGS sequence"/>
</dbReference>
<evidence type="ECO:0000313" key="2">
    <source>
        <dbReference type="EMBL" id="KAF2708483.1"/>
    </source>
</evidence>
<organism evidence="2 3">
    <name type="scientific">Pleomassaria siparia CBS 279.74</name>
    <dbReference type="NCBI Taxonomy" id="1314801"/>
    <lineage>
        <taxon>Eukaryota</taxon>
        <taxon>Fungi</taxon>
        <taxon>Dikarya</taxon>
        <taxon>Ascomycota</taxon>
        <taxon>Pezizomycotina</taxon>
        <taxon>Dothideomycetes</taxon>
        <taxon>Pleosporomycetidae</taxon>
        <taxon>Pleosporales</taxon>
        <taxon>Pleomassariaceae</taxon>
        <taxon>Pleomassaria</taxon>
    </lineage>
</organism>
<dbReference type="OrthoDB" id="1859733at2759"/>
<keyword evidence="3" id="KW-1185">Reference proteome</keyword>
<evidence type="ECO:0008006" key="4">
    <source>
        <dbReference type="Google" id="ProtNLM"/>
    </source>
</evidence>
<sequence length="231" mass="24023">MHSTLFIAGLTLPLALAFPVVPAFKNNFRLPGPQEPRQTNGTTSAETCNISKLAQPTSTLTPPGDDVSLVLIAVGHGTQNYTCATPTATPVAIGAVAQLFNASCAVASDSDRLGQVNEGAAAIGAHFFVDSTTPDFDITGLGNTELKKTESVAAPQAADVPWLKLDAQTEGTTSTVKNIYRLKTSGGVAPANCTGQAPGSVVTVEYQAQYWVYASTAAVDARRRKRDAASL</sequence>
<feature type="signal peptide" evidence="1">
    <location>
        <begin position="1"/>
        <end position="17"/>
    </location>
</feature>
<name>A0A6G1K783_9PLEO</name>
<evidence type="ECO:0000256" key="1">
    <source>
        <dbReference type="SAM" id="SignalP"/>
    </source>
</evidence>
<dbReference type="InterPro" id="IPR021851">
    <property type="entry name" value="DUF3455"/>
</dbReference>
<accession>A0A6G1K783</accession>
<keyword evidence="1" id="KW-0732">Signal</keyword>
<dbReference type="PANTHER" id="PTHR35567">
    <property type="entry name" value="MALATE DEHYDROGENASE (AFU_ORTHOLOGUE AFUA_2G13800)"/>
    <property type="match status" value="1"/>
</dbReference>
<protein>
    <recommendedName>
        <fullName evidence="4">Malate dehydrogenase</fullName>
    </recommendedName>
</protein>
<gene>
    <name evidence="2" type="ORF">K504DRAFT_468814</name>
</gene>
<evidence type="ECO:0000313" key="3">
    <source>
        <dbReference type="Proteomes" id="UP000799428"/>
    </source>
</evidence>
<feature type="chain" id="PRO_5026148602" description="Malate dehydrogenase" evidence="1">
    <location>
        <begin position="18"/>
        <end position="231"/>
    </location>
</feature>
<dbReference type="Pfam" id="PF11937">
    <property type="entry name" value="DUF3455"/>
    <property type="match status" value="1"/>
</dbReference>
<proteinExistence type="predicted"/>
<dbReference type="AlphaFoldDB" id="A0A6G1K783"/>